<dbReference type="Gene3D" id="1.25.40.10">
    <property type="entry name" value="Tetratricopeptide repeat domain"/>
    <property type="match status" value="1"/>
</dbReference>
<organism evidence="1 2">
    <name type="scientific">Falsiroseomonas stagni DSM 19981</name>
    <dbReference type="NCBI Taxonomy" id="1123062"/>
    <lineage>
        <taxon>Bacteria</taxon>
        <taxon>Pseudomonadati</taxon>
        <taxon>Pseudomonadota</taxon>
        <taxon>Alphaproteobacteria</taxon>
        <taxon>Acetobacterales</taxon>
        <taxon>Roseomonadaceae</taxon>
        <taxon>Falsiroseomonas</taxon>
    </lineage>
</organism>
<reference evidence="1 2" key="1">
    <citation type="submission" date="2016-10" db="EMBL/GenBank/DDBJ databases">
        <authorList>
            <person name="de Groot N.N."/>
        </authorList>
    </citation>
    <scope>NUCLEOTIDE SEQUENCE [LARGE SCALE GENOMIC DNA]</scope>
    <source>
        <strain evidence="1 2">DSM 19981</strain>
    </source>
</reference>
<dbReference type="Proteomes" id="UP000199473">
    <property type="component" value="Unassembled WGS sequence"/>
</dbReference>
<protein>
    <recommendedName>
        <fullName evidence="3">Tetratricopeptide repeat-containing protein</fullName>
    </recommendedName>
</protein>
<evidence type="ECO:0000313" key="2">
    <source>
        <dbReference type="Proteomes" id="UP000199473"/>
    </source>
</evidence>
<sequence>MAALRSVAVKEIFESPDVRVVRHPGDGRHACVVTFSSLNVHNNGFGDAFFAKHGVPAIHLIARWNHWWQPPSVRAAIAAVDEVLEYSGRPPVMTYGSSMGGFGAALYARDLGARNVLMLAPQWSANPATPPHEKRWATEAKRIDFVHDDLASRLSPDAQKYLVFDPASLDAPHAAMFAMAPRTTLLPCVDGGHVIAHTLQQAGLLTDLVFSAMAGSLDVPGWRALWRDKRRKAGRFWYELGLRAARHRRPALSLHCLDTATSLRPQEVVFQLDYAYALLKRKQVDRSVEVFTAATNLSPDHPAPWRGLSIARRVQRQHRFAVEAAERGLALRPTSGDLRRVLTQALIEAGENGRALDAILPAVQAEPANADNRRLFDRARAALEAAMVRVTS</sequence>
<accession>A0A1I4B0W7</accession>
<dbReference type="STRING" id="1123062.SAMN02745775_104295"/>
<keyword evidence="2" id="KW-1185">Reference proteome</keyword>
<dbReference type="Gene3D" id="3.40.50.1820">
    <property type="entry name" value="alpha/beta hydrolase"/>
    <property type="match status" value="1"/>
</dbReference>
<dbReference type="AlphaFoldDB" id="A0A1I4B0W7"/>
<proteinExistence type="predicted"/>
<dbReference type="InterPro" id="IPR029058">
    <property type="entry name" value="AB_hydrolase_fold"/>
</dbReference>
<dbReference type="InterPro" id="IPR011990">
    <property type="entry name" value="TPR-like_helical_dom_sf"/>
</dbReference>
<name>A0A1I4B0W7_9PROT</name>
<dbReference type="OrthoDB" id="7247356at2"/>
<evidence type="ECO:0000313" key="1">
    <source>
        <dbReference type="EMBL" id="SFK61496.1"/>
    </source>
</evidence>
<dbReference type="RefSeq" id="WP_139226055.1">
    <property type="nucleotide sequence ID" value="NZ_FOSQ01000004.1"/>
</dbReference>
<evidence type="ECO:0008006" key="3">
    <source>
        <dbReference type="Google" id="ProtNLM"/>
    </source>
</evidence>
<dbReference type="SUPFAM" id="SSF48452">
    <property type="entry name" value="TPR-like"/>
    <property type="match status" value="1"/>
</dbReference>
<gene>
    <name evidence="1" type="ORF">SAMN02745775_104295</name>
</gene>
<dbReference type="SUPFAM" id="SSF53474">
    <property type="entry name" value="alpha/beta-Hydrolases"/>
    <property type="match status" value="1"/>
</dbReference>
<dbReference type="EMBL" id="FOSQ01000004">
    <property type="protein sequence ID" value="SFK61496.1"/>
    <property type="molecule type" value="Genomic_DNA"/>
</dbReference>